<dbReference type="PANTHER" id="PTHR47165:SF4">
    <property type="entry name" value="OS03G0429900 PROTEIN"/>
    <property type="match status" value="1"/>
</dbReference>
<dbReference type="Gene3D" id="2.40.50.140">
    <property type="entry name" value="Nucleic acid-binding proteins"/>
    <property type="match status" value="1"/>
</dbReference>
<evidence type="ECO:0008006" key="4">
    <source>
        <dbReference type="Google" id="ProtNLM"/>
    </source>
</evidence>
<organism evidence="2 3">
    <name type="scientific">Malus domestica</name>
    <name type="common">Apple</name>
    <name type="synonym">Pyrus malus</name>
    <dbReference type="NCBI Taxonomy" id="3750"/>
    <lineage>
        <taxon>Eukaryota</taxon>
        <taxon>Viridiplantae</taxon>
        <taxon>Streptophyta</taxon>
        <taxon>Embryophyta</taxon>
        <taxon>Tracheophyta</taxon>
        <taxon>Spermatophyta</taxon>
        <taxon>Magnoliopsida</taxon>
        <taxon>eudicotyledons</taxon>
        <taxon>Gunneridae</taxon>
        <taxon>Pentapetalae</taxon>
        <taxon>rosids</taxon>
        <taxon>fabids</taxon>
        <taxon>Rosales</taxon>
        <taxon>Rosaceae</taxon>
        <taxon>Amygdaloideae</taxon>
        <taxon>Maleae</taxon>
        <taxon>Malus</taxon>
    </lineage>
</organism>
<dbReference type="EMBL" id="RDQH01000340">
    <property type="protein sequence ID" value="RXH76955.1"/>
    <property type="molecule type" value="Genomic_DNA"/>
</dbReference>
<reference evidence="2 3" key="1">
    <citation type="submission" date="2018-10" db="EMBL/GenBank/DDBJ databases">
        <title>A high-quality apple genome assembly.</title>
        <authorList>
            <person name="Hu J."/>
        </authorList>
    </citation>
    <scope>NUCLEOTIDE SEQUENCE [LARGE SCALE GENOMIC DNA]</scope>
    <source>
        <strain evidence="3">cv. HFTH1</strain>
        <tissue evidence="2">Young leaf</tissue>
    </source>
</reference>
<accession>A0A498I4E0</accession>
<comment type="caution">
    <text evidence="2">The sequence shown here is derived from an EMBL/GenBank/DDBJ whole genome shotgun (WGS) entry which is preliminary data.</text>
</comment>
<proteinExistence type="predicted"/>
<protein>
    <recommendedName>
        <fullName evidence="4">Replication factor A C-terminal domain-containing protein</fullName>
    </recommendedName>
</protein>
<dbReference type="SUPFAM" id="SSF50249">
    <property type="entry name" value="Nucleic acid-binding proteins"/>
    <property type="match status" value="1"/>
</dbReference>
<dbReference type="AlphaFoldDB" id="A0A498I4E0"/>
<dbReference type="Proteomes" id="UP000290289">
    <property type="component" value="Chromosome 14"/>
</dbReference>
<evidence type="ECO:0000313" key="2">
    <source>
        <dbReference type="EMBL" id="RXH76955.1"/>
    </source>
</evidence>
<dbReference type="PANTHER" id="PTHR47165">
    <property type="entry name" value="OS03G0429900 PROTEIN"/>
    <property type="match status" value="1"/>
</dbReference>
<keyword evidence="3" id="KW-1185">Reference proteome</keyword>
<dbReference type="InterPro" id="IPR012340">
    <property type="entry name" value="NA-bd_OB-fold"/>
</dbReference>
<evidence type="ECO:0000313" key="3">
    <source>
        <dbReference type="Proteomes" id="UP000290289"/>
    </source>
</evidence>
<name>A0A498I4E0_MALDO</name>
<sequence>MYNELLVLDLQKLGVKSRPGPLPHPGLNSTVARYCLLWALITPSRLNGKHSPHSYPSNAPLYKSTENKSSSVQNMETKISRKRRKIFEPSLSKIEAGGSYEIMDFHVNRMRGQYRVVLYDTQVVFTGKTTFKKLTSVFPPIPRHRFYLQDYNRPYPRLNRVYILTDIMGRITAVQHLERTQEKRVESHVMSKCCRNFFFFISSSIQPTGHDCFDKFESKVAIKKLPPSSKQANKAEVLQAAKKVTIEELAFLDPDLHKDDTFLCKASVKRFDTRYDWWYSTCPNCAKQMQKDLTIGQLVCQKHGSQIPTAS</sequence>
<feature type="region of interest" description="Disordered" evidence="1">
    <location>
        <begin position="48"/>
        <end position="75"/>
    </location>
</feature>
<gene>
    <name evidence="2" type="ORF">DVH24_019843</name>
</gene>
<evidence type="ECO:0000256" key="1">
    <source>
        <dbReference type="SAM" id="MobiDB-lite"/>
    </source>
</evidence>